<keyword evidence="10" id="KW-1185">Reference proteome</keyword>
<dbReference type="AlphaFoldDB" id="A0A7W4Z4K8"/>
<dbReference type="PANTHER" id="PTHR21624">
    <property type="entry name" value="STEROL DESATURASE-RELATED PROTEIN"/>
    <property type="match status" value="1"/>
</dbReference>
<evidence type="ECO:0000256" key="1">
    <source>
        <dbReference type="ARBA" id="ARBA00004127"/>
    </source>
</evidence>
<dbReference type="InterPro" id="IPR051689">
    <property type="entry name" value="Sterol_desaturase/TMEM195"/>
</dbReference>
<feature type="transmembrane region" description="Helical" evidence="7">
    <location>
        <begin position="20"/>
        <end position="40"/>
    </location>
</feature>
<keyword evidence="2 7" id="KW-0812">Transmembrane</keyword>
<gene>
    <name evidence="9" type="ORF">FHR99_000423</name>
</gene>
<comment type="caution">
    <text evidence="9">The sequence shown here is derived from an EMBL/GenBank/DDBJ whole genome shotgun (WGS) entry which is preliminary data.</text>
</comment>
<dbReference type="Proteomes" id="UP000537130">
    <property type="component" value="Unassembled WGS sequence"/>
</dbReference>
<dbReference type="GO" id="GO:0006643">
    <property type="term" value="P:membrane lipid metabolic process"/>
    <property type="evidence" value="ECO:0007669"/>
    <property type="project" value="TreeGrafter"/>
</dbReference>
<dbReference type="GO" id="GO:0005506">
    <property type="term" value="F:iron ion binding"/>
    <property type="evidence" value="ECO:0007669"/>
    <property type="project" value="InterPro"/>
</dbReference>
<evidence type="ECO:0000256" key="5">
    <source>
        <dbReference type="ARBA" id="ARBA00023098"/>
    </source>
</evidence>
<evidence type="ECO:0000256" key="3">
    <source>
        <dbReference type="ARBA" id="ARBA00022989"/>
    </source>
</evidence>
<organism evidence="9 10">
    <name type="scientific">Litorivivens lipolytica</name>
    <dbReference type="NCBI Taxonomy" id="1524264"/>
    <lineage>
        <taxon>Bacteria</taxon>
        <taxon>Pseudomonadati</taxon>
        <taxon>Pseudomonadota</taxon>
        <taxon>Gammaproteobacteria</taxon>
        <taxon>Litorivivens</taxon>
    </lineage>
</organism>
<dbReference type="PANTHER" id="PTHR21624:SF1">
    <property type="entry name" value="ALKYLGLYCEROL MONOOXYGENASE"/>
    <property type="match status" value="1"/>
</dbReference>
<proteinExistence type="predicted"/>
<evidence type="ECO:0000256" key="6">
    <source>
        <dbReference type="ARBA" id="ARBA00023136"/>
    </source>
</evidence>
<evidence type="ECO:0000256" key="4">
    <source>
        <dbReference type="ARBA" id="ARBA00023002"/>
    </source>
</evidence>
<accession>A0A7W4Z4K8</accession>
<dbReference type="GO" id="GO:0050479">
    <property type="term" value="F:glyceryl-ether monooxygenase activity"/>
    <property type="evidence" value="ECO:0007669"/>
    <property type="project" value="TreeGrafter"/>
</dbReference>
<name>A0A7W4Z4K8_9GAMM</name>
<protein>
    <submittedName>
        <fullName evidence="9">Sterol desaturase/sphingolipid hydroxylase (Fatty acid hydroxylase superfamily)</fullName>
    </submittedName>
</protein>
<dbReference type="RefSeq" id="WP_183408886.1">
    <property type="nucleotide sequence ID" value="NZ_JACHWY010000001.1"/>
</dbReference>
<evidence type="ECO:0000256" key="7">
    <source>
        <dbReference type="SAM" id="Phobius"/>
    </source>
</evidence>
<feature type="transmembrane region" description="Helical" evidence="7">
    <location>
        <begin position="61"/>
        <end position="84"/>
    </location>
</feature>
<dbReference type="GO" id="GO:0012505">
    <property type="term" value="C:endomembrane system"/>
    <property type="evidence" value="ECO:0007669"/>
    <property type="project" value="UniProtKB-SubCell"/>
</dbReference>
<evidence type="ECO:0000313" key="9">
    <source>
        <dbReference type="EMBL" id="MBB3046187.1"/>
    </source>
</evidence>
<feature type="transmembrane region" description="Helical" evidence="7">
    <location>
        <begin position="155"/>
        <end position="176"/>
    </location>
</feature>
<keyword evidence="3 7" id="KW-1133">Transmembrane helix</keyword>
<feature type="transmembrane region" description="Helical" evidence="7">
    <location>
        <begin position="96"/>
        <end position="113"/>
    </location>
</feature>
<dbReference type="GO" id="GO:0008610">
    <property type="term" value="P:lipid biosynthetic process"/>
    <property type="evidence" value="ECO:0007669"/>
    <property type="project" value="InterPro"/>
</dbReference>
<dbReference type="Pfam" id="PF04116">
    <property type="entry name" value="FA_hydroxylase"/>
    <property type="match status" value="1"/>
</dbReference>
<evidence type="ECO:0000313" key="10">
    <source>
        <dbReference type="Proteomes" id="UP000537130"/>
    </source>
</evidence>
<dbReference type="InterPro" id="IPR006694">
    <property type="entry name" value="Fatty_acid_hydroxylase"/>
</dbReference>
<dbReference type="EMBL" id="JACHWY010000001">
    <property type="protein sequence ID" value="MBB3046187.1"/>
    <property type="molecule type" value="Genomic_DNA"/>
</dbReference>
<evidence type="ECO:0000259" key="8">
    <source>
        <dbReference type="Pfam" id="PF04116"/>
    </source>
</evidence>
<keyword evidence="5" id="KW-0443">Lipid metabolism</keyword>
<reference evidence="9 10" key="1">
    <citation type="submission" date="2020-08" db="EMBL/GenBank/DDBJ databases">
        <title>Genomic Encyclopedia of Type Strains, Phase III (KMG-III): the genomes of soil and plant-associated and newly described type strains.</title>
        <authorList>
            <person name="Whitman W."/>
        </authorList>
    </citation>
    <scope>NUCLEOTIDE SEQUENCE [LARGE SCALE GENOMIC DNA]</scope>
    <source>
        <strain evidence="9 10">CECT 8654</strain>
    </source>
</reference>
<keyword evidence="4" id="KW-0560">Oxidoreductase</keyword>
<dbReference type="GO" id="GO:0016020">
    <property type="term" value="C:membrane"/>
    <property type="evidence" value="ECO:0007669"/>
    <property type="project" value="GOC"/>
</dbReference>
<keyword evidence="6 7" id="KW-0472">Membrane</keyword>
<evidence type="ECO:0000256" key="2">
    <source>
        <dbReference type="ARBA" id="ARBA00022692"/>
    </source>
</evidence>
<feature type="domain" description="Fatty acid hydroxylase" evidence="8">
    <location>
        <begin position="101"/>
        <end position="234"/>
    </location>
</feature>
<comment type="subcellular location">
    <subcellularLocation>
        <location evidence="1">Endomembrane system</location>
        <topology evidence="1">Multi-pass membrane protein</topology>
    </subcellularLocation>
</comment>
<sequence>MTAWIDYYIALTGHSPEPKQMLLMSLTPIFILALAVEYGVMRRRSRTQNFQLGDIATNFGLGASYQLVELLYHALFLGLAMALLWEFRLTTIEMTLPMWGVLLFAQEFFYYWFHRASHRIRWFWCAHVVHHSGEHMNLSTAMRQSMTYSLNFSQIFWVPLILAGFPPAAVMVAYSINLAYQYFVHTEAVGRMSPLVEFIFNTPSHHRAHHGRNDLYIDKNYGGIVIFWDRIFGTFQAEQDDEPVDYGIPRQIKSRNLIALNFHEWRDMFNDMRAPGPLLQRLAHLWKPPEWQRPSQNQPTSSLDVA</sequence>